<feature type="chain" id="PRO_5039079124" evidence="2">
    <location>
        <begin position="26"/>
        <end position="705"/>
    </location>
</feature>
<keyword evidence="2" id="KW-0732">Signal</keyword>
<feature type="transmembrane region" description="Helical" evidence="1">
    <location>
        <begin position="503"/>
        <end position="521"/>
    </location>
</feature>
<keyword evidence="1" id="KW-1133">Transmembrane helix</keyword>
<keyword evidence="1" id="KW-0472">Membrane</keyword>
<name>A0A3D9SN47_9ACTN</name>
<sequence>MRVLVLALLTALTALGLVSSGAVLASPAAAEAPQGRVVLLGVPSLRWDDLGERTTPHLWGLAREGAAGAQSVRALGTVACPIDGWLTVSAGARASRPSGRCDALPPAPAPSGQGAAVVGFGSFRDSNVESRFRAPVGLLGETVHAAGGCTTAVGPGATLALADPQGRVDVYAPSAAQVTASTLARCQVTAVDVDDLLRSADLPGGRAEAARRADAAVGRVLAALPAGATVLVSGISDGPSTAGPHLRVALATGPGLPAGSYLTSASTRREGIVITPDVTATMLRAIGAKIPADMIGTPWRGEGRRPNGTAGVTDPAKHNVAAQTYKSVLPRFFLGLVISQVAFYIVAMLVLRRRRADDGRRRVLVATRVVALACAAVPVSTYLVNLLPWWDAGSPRTALLGGIAAFDALIVAAALAGPWRRSLLGPGTVVAAVTAATVGLDLVTGTNLQQYSLMGYSPLVGGRYYGLGNIAFSVFATSILLTGAGLAQWLVNQGTERGDDERARRRAVTGVVTLGVLAMALDGLPLFGADFGGVIAIVPGLAVAALMVAGKRISVLRLGAFCAFGGVLVLSIAFLDHLGGSSTHLGRFFGELLEGEAGPTVERKFSAMVKTMRNPTLTPIAAAALVLLFMMLRRPGRMRAPALEQVYAHAPLLRAGLMGALATAVVGTLVNDSGMAVLALALVVAVPLALAAGAQALQPRAAEQT</sequence>
<feature type="signal peptide" evidence="2">
    <location>
        <begin position="1"/>
        <end position="25"/>
    </location>
</feature>
<feature type="transmembrane region" description="Helical" evidence="1">
    <location>
        <begin position="332"/>
        <end position="351"/>
    </location>
</feature>
<dbReference type="AlphaFoldDB" id="A0A3D9SN47"/>
<keyword evidence="1" id="KW-0812">Transmembrane</keyword>
<accession>A0A3D9SN47</accession>
<gene>
    <name evidence="3" type="ORF">DFJ69_0760</name>
</gene>
<evidence type="ECO:0000256" key="2">
    <source>
        <dbReference type="SAM" id="SignalP"/>
    </source>
</evidence>
<reference evidence="3 4" key="1">
    <citation type="submission" date="2018-08" db="EMBL/GenBank/DDBJ databases">
        <title>Sequencing the genomes of 1000 actinobacteria strains.</title>
        <authorList>
            <person name="Klenk H.-P."/>
        </authorList>
    </citation>
    <scope>NUCLEOTIDE SEQUENCE [LARGE SCALE GENOMIC DNA]</scope>
    <source>
        <strain evidence="3 4">DSM 43927</strain>
    </source>
</reference>
<feature type="transmembrane region" description="Helical" evidence="1">
    <location>
        <begin position="464"/>
        <end position="491"/>
    </location>
</feature>
<dbReference type="RefSeq" id="WP_170177529.1">
    <property type="nucleotide sequence ID" value="NZ_QTTT01000001.1"/>
</dbReference>
<organism evidence="3 4">
    <name type="scientific">Thermomonospora umbrina</name>
    <dbReference type="NCBI Taxonomy" id="111806"/>
    <lineage>
        <taxon>Bacteria</taxon>
        <taxon>Bacillati</taxon>
        <taxon>Actinomycetota</taxon>
        <taxon>Actinomycetes</taxon>
        <taxon>Streptosporangiales</taxon>
        <taxon>Thermomonosporaceae</taxon>
        <taxon>Thermomonospora</taxon>
    </lineage>
</organism>
<dbReference type="InterPro" id="IPR017850">
    <property type="entry name" value="Alkaline_phosphatase_core_sf"/>
</dbReference>
<proteinExistence type="predicted"/>
<feature type="transmembrane region" description="Helical" evidence="1">
    <location>
        <begin position="363"/>
        <end position="385"/>
    </location>
</feature>
<dbReference type="SUPFAM" id="SSF53649">
    <property type="entry name" value="Alkaline phosphatase-like"/>
    <property type="match status" value="1"/>
</dbReference>
<feature type="transmembrane region" description="Helical" evidence="1">
    <location>
        <begin position="423"/>
        <end position="444"/>
    </location>
</feature>
<feature type="transmembrane region" description="Helical" evidence="1">
    <location>
        <begin position="676"/>
        <end position="697"/>
    </location>
</feature>
<evidence type="ECO:0000256" key="1">
    <source>
        <dbReference type="SAM" id="Phobius"/>
    </source>
</evidence>
<dbReference type="EMBL" id="QTTT01000001">
    <property type="protein sequence ID" value="REE95373.1"/>
    <property type="molecule type" value="Genomic_DNA"/>
</dbReference>
<evidence type="ECO:0000313" key="4">
    <source>
        <dbReference type="Proteomes" id="UP000256661"/>
    </source>
</evidence>
<dbReference type="Gene3D" id="3.40.720.10">
    <property type="entry name" value="Alkaline Phosphatase, subunit A"/>
    <property type="match status" value="1"/>
</dbReference>
<protein>
    <submittedName>
        <fullName evidence="3">Uncharacterized protein</fullName>
    </submittedName>
</protein>
<feature type="transmembrane region" description="Helical" evidence="1">
    <location>
        <begin position="397"/>
        <end position="416"/>
    </location>
</feature>
<feature type="transmembrane region" description="Helical" evidence="1">
    <location>
        <begin position="616"/>
        <end position="632"/>
    </location>
</feature>
<dbReference type="Proteomes" id="UP000256661">
    <property type="component" value="Unassembled WGS sequence"/>
</dbReference>
<feature type="transmembrane region" description="Helical" evidence="1">
    <location>
        <begin position="555"/>
        <end position="575"/>
    </location>
</feature>
<keyword evidence="4" id="KW-1185">Reference proteome</keyword>
<feature type="transmembrane region" description="Helical" evidence="1">
    <location>
        <begin position="527"/>
        <end position="548"/>
    </location>
</feature>
<comment type="caution">
    <text evidence="3">The sequence shown here is derived from an EMBL/GenBank/DDBJ whole genome shotgun (WGS) entry which is preliminary data.</text>
</comment>
<feature type="transmembrane region" description="Helical" evidence="1">
    <location>
        <begin position="652"/>
        <end position="670"/>
    </location>
</feature>
<evidence type="ECO:0000313" key="3">
    <source>
        <dbReference type="EMBL" id="REE95373.1"/>
    </source>
</evidence>